<protein>
    <recommendedName>
        <fullName evidence="15 16">Multifunctional fusion protein</fullName>
    </recommendedName>
    <domain>
        <recommendedName>
            <fullName evidence="15">Indole-3-glycerol phosphate synthase</fullName>
            <shortName evidence="15">IGPS</shortName>
            <ecNumber evidence="15">4.1.1.48</ecNumber>
        </recommendedName>
    </domain>
    <domain>
        <recommendedName>
            <fullName evidence="16">N-(5'-phosphoribosyl)anthranilate isomerase</fullName>
            <shortName evidence="16">PRAI</shortName>
            <ecNumber evidence="16">5.3.1.24</ecNumber>
        </recommendedName>
    </domain>
</protein>
<dbReference type="InterPro" id="IPR013785">
    <property type="entry name" value="Aldolase_TIM"/>
</dbReference>
<comment type="catalytic activity">
    <reaction evidence="1 16">
        <text>N-(5-phospho-beta-D-ribosyl)anthranilate = 1-(2-carboxyphenylamino)-1-deoxy-D-ribulose 5-phosphate</text>
        <dbReference type="Rhea" id="RHEA:21540"/>
        <dbReference type="ChEBI" id="CHEBI:18277"/>
        <dbReference type="ChEBI" id="CHEBI:58613"/>
        <dbReference type="EC" id="5.3.1.24"/>
    </reaction>
</comment>
<comment type="similarity">
    <text evidence="5">In the N-terminal section; belongs to the TrpC family.</text>
</comment>
<dbReference type="Pfam" id="PF00218">
    <property type="entry name" value="IGPS"/>
    <property type="match status" value="1"/>
</dbReference>
<dbReference type="CDD" id="cd00331">
    <property type="entry name" value="IGPS"/>
    <property type="match status" value="1"/>
</dbReference>
<comment type="similarity">
    <text evidence="6">In the C-terminal section; belongs to the TrpF family.</text>
</comment>
<evidence type="ECO:0000256" key="14">
    <source>
        <dbReference type="ARBA" id="ARBA00025592"/>
    </source>
</evidence>
<comment type="pathway">
    <text evidence="3 16">Amino-acid biosynthesis; L-tryptophan biosynthesis; L-tryptophan from chorismate: step 3/5.</text>
</comment>
<keyword evidence="11 16" id="KW-0413">Isomerase</keyword>
<accession>A0A1X7G6T4</accession>
<keyword evidence="7 15" id="KW-0028">Amino-acid biosynthesis</keyword>
<evidence type="ECO:0000256" key="6">
    <source>
        <dbReference type="ARBA" id="ARBA00009847"/>
    </source>
</evidence>
<dbReference type="NCBIfam" id="NF006945">
    <property type="entry name" value="PRK09427.1"/>
    <property type="match status" value="1"/>
</dbReference>
<keyword evidence="12 15" id="KW-0456">Lyase</keyword>
<dbReference type="PANTHER" id="PTHR22854">
    <property type="entry name" value="TRYPTOPHAN BIOSYNTHESIS PROTEIN"/>
    <property type="match status" value="1"/>
</dbReference>
<dbReference type="EC" id="5.3.1.24" evidence="16"/>
<keyword evidence="10 15" id="KW-0057">Aromatic amino acid biosynthesis</keyword>
<reference evidence="20" key="1">
    <citation type="submission" date="2017-04" db="EMBL/GenBank/DDBJ databases">
        <authorList>
            <person name="Varghese N."/>
            <person name="Submissions S."/>
        </authorList>
    </citation>
    <scope>NUCLEOTIDE SEQUENCE [LARGE SCALE GENOMIC DNA]</scope>
    <source>
        <strain evidence="20">Dd16</strain>
    </source>
</reference>
<comment type="function">
    <text evidence="14">Bifunctional enzyme that catalyzes two sequential steps of tryptophan biosynthetic pathway. The first reaction is catalyzed by the isomerase, coded by the TrpF domain; the second reaction is catalyzed by the synthase, coded by the TrpC domain.</text>
</comment>
<evidence type="ECO:0000256" key="4">
    <source>
        <dbReference type="ARBA" id="ARBA00004696"/>
    </source>
</evidence>
<dbReference type="InterPro" id="IPR011060">
    <property type="entry name" value="RibuloseP-bd_barrel"/>
</dbReference>
<keyword evidence="9 15" id="KW-0822">Tryptophan biosynthesis</keyword>
<dbReference type="Pfam" id="PF00697">
    <property type="entry name" value="PRAI"/>
    <property type="match status" value="1"/>
</dbReference>
<dbReference type="InterPro" id="IPR045186">
    <property type="entry name" value="Indole-3-glycerol_P_synth"/>
</dbReference>
<evidence type="ECO:0000256" key="16">
    <source>
        <dbReference type="HAMAP-Rule" id="MF_00135"/>
    </source>
</evidence>
<dbReference type="GO" id="GO:0000162">
    <property type="term" value="P:L-tryptophan biosynthetic process"/>
    <property type="evidence" value="ECO:0007669"/>
    <property type="project" value="UniProtKB-UniRule"/>
</dbReference>
<organism evidence="19 20">
    <name type="scientific">Allosphingosinicella indica</name>
    <dbReference type="NCBI Taxonomy" id="941907"/>
    <lineage>
        <taxon>Bacteria</taxon>
        <taxon>Pseudomonadati</taxon>
        <taxon>Pseudomonadota</taxon>
        <taxon>Alphaproteobacteria</taxon>
        <taxon>Sphingomonadales</taxon>
        <taxon>Sphingomonadaceae</taxon>
        <taxon>Allosphingosinicella</taxon>
    </lineage>
</organism>
<dbReference type="HAMAP" id="MF_00135">
    <property type="entry name" value="PRAI"/>
    <property type="match status" value="1"/>
</dbReference>
<evidence type="ECO:0000256" key="13">
    <source>
        <dbReference type="ARBA" id="ARBA00023268"/>
    </source>
</evidence>
<dbReference type="PANTHER" id="PTHR22854:SF2">
    <property type="entry name" value="INDOLE-3-GLYCEROL-PHOSPHATE SYNTHASE"/>
    <property type="match status" value="1"/>
</dbReference>
<evidence type="ECO:0000256" key="3">
    <source>
        <dbReference type="ARBA" id="ARBA00004664"/>
    </source>
</evidence>
<feature type="domain" description="Indole-3-glycerol phosphate synthase" evidence="17">
    <location>
        <begin position="5"/>
        <end position="252"/>
    </location>
</feature>
<dbReference type="HAMAP" id="MF_00134_B">
    <property type="entry name" value="IGPS_B"/>
    <property type="match status" value="1"/>
</dbReference>
<comment type="pathway">
    <text evidence="4 15">Amino-acid biosynthesis; L-tryptophan biosynthesis; L-tryptophan from chorismate: step 4/5.</text>
</comment>
<evidence type="ECO:0000313" key="20">
    <source>
        <dbReference type="Proteomes" id="UP000192934"/>
    </source>
</evidence>
<keyword evidence="8 15" id="KW-0210">Decarboxylase</keyword>
<comment type="similarity">
    <text evidence="15">Belongs to the TrpC family.</text>
</comment>
<evidence type="ECO:0000256" key="11">
    <source>
        <dbReference type="ARBA" id="ARBA00023235"/>
    </source>
</evidence>
<feature type="domain" description="N-(5'phosphoribosyl) anthranilate isomerase (PRAI)" evidence="18">
    <location>
        <begin position="258"/>
        <end position="454"/>
    </location>
</feature>
<comment type="similarity">
    <text evidence="16">Belongs to the TrpF family.</text>
</comment>
<dbReference type="AlphaFoldDB" id="A0A1X7G6T4"/>
<name>A0A1X7G6T4_9SPHN</name>
<dbReference type="GO" id="GO:0004640">
    <property type="term" value="F:phosphoribosylanthranilate isomerase activity"/>
    <property type="evidence" value="ECO:0007669"/>
    <property type="project" value="UniProtKB-UniRule"/>
</dbReference>
<evidence type="ECO:0000256" key="2">
    <source>
        <dbReference type="ARBA" id="ARBA00001633"/>
    </source>
</evidence>
<dbReference type="GO" id="GO:0004425">
    <property type="term" value="F:indole-3-glycerol-phosphate synthase activity"/>
    <property type="evidence" value="ECO:0007669"/>
    <property type="project" value="UniProtKB-UniRule"/>
</dbReference>
<evidence type="ECO:0000256" key="9">
    <source>
        <dbReference type="ARBA" id="ARBA00022822"/>
    </source>
</evidence>
<dbReference type="SUPFAM" id="SSF51366">
    <property type="entry name" value="Ribulose-phoshate binding barrel"/>
    <property type="match status" value="2"/>
</dbReference>
<evidence type="ECO:0000256" key="7">
    <source>
        <dbReference type="ARBA" id="ARBA00022605"/>
    </source>
</evidence>
<dbReference type="EC" id="4.1.1.48" evidence="15"/>
<evidence type="ECO:0000256" key="12">
    <source>
        <dbReference type="ARBA" id="ARBA00023239"/>
    </source>
</evidence>
<dbReference type="STRING" id="941907.SAMN06295910_1257"/>
<dbReference type="FunFam" id="3.20.20.70:FF:000024">
    <property type="entry name" value="Indole-3-glycerol phosphate synthase"/>
    <property type="match status" value="1"/>
</dbReference>
<keyword evidence="20" id="KW-1185">Reference proteome</keyword>
<evidence type="ECO:0000259" key="18">
    <source>
        <dbReference type="Pfam" id="PF00697"/>
    </source>
</evidence>
<gene>
    <name evidence="15" type="primary">trpC</name>
    <name evidence="16" type="synonym">trpF</name>
    <name evidence="19" type="ORF">SAMN06295910_1257</name>
</gene>
<evidence type="ECO:0000259" key="17">
    <source>
        <dbReference type="Pfam" id="PF00218"/>
    </source>
</evidence>
<evidence type="ECO:0000256" key="10">
    <source>
        <dbReference type="ARBA" id="ARBA00023141"/>
    </source>
</evidence>
<dbReference type="CDD" id="cd00405">
    <property type="entry name" value="PRAI"/>
    <property type="match status" value="1"/>
</dbReference>
<dbReference type="UniPathway" id="UPA00035">
    <property type="reaction ID" value="UER00042"/>
</dbReference>
<dbReference type="InterPro" id="IPR001240">
    <property type="entry name" value="PRAI_dom"/>
</dbReference>
<dbReference type="InterPro" id="IPR013798">
    <property type="entry name" value="Indole-3-glycerol_P_synth_dom"/>
</dbReference>
<evidence type="ECO:0000256" key="5">
    <source>
        <dbReference type="ARBA" id="ARBA00007902"/>
    </source>
</evidence>
<evidence type="ECO:0000256" key="8">
    <source>
        <dbReference type="ARBA" id="ARBA00022793"/>
    </source>
</evidence>
<proteinExistence type="inferred from homology"/>
<keyword evidence="13" id="KW-0511">Multifunctional enzyme</keyword>
<dbReference type="Gene3D" id="3.20.20.70">
    <property type="entry name" value="Aldolase class I"/>
    <property type="match status" value="2"/>
</dbReference>
<dbReference type="InterPro" id="IPR001468">
    <property type="entry name" value="Indole-3-GlycerolPSynthase_CS"/>
</dbReference>
<dbReference type="PROSITE" id="PS00614">
    <property type="entry name" value="IGPS"/>
    <property type="match status" value="1"/>
</dbReference>
<dbReference type="Proteomes" id="UP000192934">
    <property type="component" value="Chromosome I"/>
</dbReference>
<dbReference type="EMBL" id="LT840185">
    <property type="protein sequence ID" value="SMF64870.1"/>
    <property type="molecule type" value="Genomic_DNA"/>
</dbReference>
<sequence>MADMLAEIVARKRVDVAARLGRRSLSDLMSHARPTRRSLRAALARPGARFVMEVKRASPSAGALREDADPAAIARAYRGAADAVSVLTDTPYFGGSLADLAAVRAAFDGPLLAKDFVIDARQIAEARLHGADAVLVMLSVLDDTAAARMIAVARQLGMDALVEAHDEAEVRRAVALGAPLIGINNRDLKTLTIDLAVTERLAALVPADRKLVSESGIASRADVARLAPHADAFLVGSSLMRAADPAEAARQLAFGRIKLCGMTRAAGILDAAASGTRYAGMVIVPGTPRAVTPKRAVELASFAAQEGMSPVAVFRDAPLAEVADTAAAGPFGAVQLHGSEDADYVAALRRRIPEGCEIWAASAVNGTAAAARAGADRTLFDTKVAGRCGGTGRSFDWAQVASRPDLPNGLLAGGIGAANAAAAARVGAFALDVGSGVEAAPGRKCPNKVAALFDALRTPSRGDAPRC</sequence>
<evidence type="ECO:0000256" key="1">
    <source>
        <dbReference type="ARBA" id="ARBA00001164"/>
    </source>
</evidence>
<dbReference type="OrthoDB" id="9804217at2"/>
<evidence type="ECO:0000256" key="15">
    <source>
        <dbReference type="HAMAP-Rule" id="MF_00134"/>
    </source>
</evidence>
<evidence type="ECO:0000313" key="19">
    <source>
        <dbReference type="EMBL" id="SMF64870.1"/>
    </source>
</evidence>
<comment type="catalytic activity">
    <reaction evidence="2 15">
        <text>1-(2-carboxyphenylamino)-1-deoxy-D-ribulose 5-phosphate + H(+) = (1S,2R)-1-C-(indol-3-yl)glycerol 3-phosphate + CO2 + H2O</text>
        <dbReference type="Rhea" id="RHEA:23476"/>
        <dbReference type="ChEBI" id="CHEBI:15377"/>
        <dbReference type="ChEBI" id="CHEBI:15378"/>
        <dbReference type="ChEBI" id="CHEBI:16526"/>
        <dbReference type="ChEBI" id="CHEBI:58613"/>
        <dbReference type="ChEBI" id="CHEBI:58866"/>
        <dbReference type="EC" id="4.1.1.48"/>
    </reaction>
</comment>